<evidence type="ECO:0000256" key="6">
    <source>
        <dbReference type="ARBA" id="ARBA00023157"/>
    </source>
</evidence>
<dbReference type="SUPFAM" id="SSF54001">
    <property type="entry name" value="Cysteine proteinases"/>
    <property type="match status" value="1"/>
</dbReference>
<sequence length="317" mass="35458">MKVFIAVCFLFVYVYSLPTFDATLDSAWALYKRTYEKQYGSNVEESKRRSIWEDHIALIRKHNLEADLGLHTYTMGMNKYGDMTNLEFVKQMNGLRRPSNVSFPAACGKKYVAPSNFKRPDRVDWRTKGYVTPVKDQGDCGSCWAFGTTGALEGQTFAKTQKLIPLSEQNLVDCSGAYGNEGCNGGLTDDAYRYIRDNKGIDTESSYPYEAKDGKCRFTTKDIGATDTGCTDIEQNNESALQDAIATVGPVSIGIDATQSSFQFYKSAVGYDTQDTVDYYIVKNSWGTSWGNQGYIWMARNRDNQCGVAAYANYPNV</sequence>
<organism evidence="10 11">
    <name type="scientific">Adineta ricciae</name>
    <name type="common">Rotifer</name>
    <dbReference type="NCBI Taxonomy" id="249248"/>
    <lineage>
        <taxon>Eukaryota</taxon>
        <taxon>Metazoa</taxon>
        <taxon>Spiralia</taxon>
        <taxon>Gnathifera</taxon>
        <taxon>Rotifera</taxon>
        <taxon>Eurotatoria</taxon>
        <taxon>Bdelloidea</taxon>
        <taxon>Adinetida</taxon>
        <taxon>Adinetidae</taxon>
        <taxon>Adineta</taxon>
    </lineage>
</organism>
<feature type="chain" id="PRO_5032418118" evidence="7">
    <location>
        <begin position="17"/>
        <end position="317"/>
    </location>
</feature>
<comment type="caution">
    <text evidence="10">The sequence shown here is derived from an EMBL/GenBank/DDBJ whole genome shotgun (WGS) entry which is preliminary data.</text>
</comment>
<dbReference type="Proteomes" id="UP000663852">
    <property type="component" value="Unassembled WGS sequence"/>
</dbReference>
<dbReference type="InterPro" id="IPR013201">
    <property type="entry name" value="Prot_inhib_I29"/>
</dbReference>
<protein>
    <submittedName>
        <fullName evidence="10">Uncharacterized protein</fullName>
    </submittedName>
</protein>
<evidence type="ECO:0000256" key="1">
    <source>
        <dbReference type="ARBA" id="ARBA00008455"/>
    </source>
</evidence>
<evidence type="ECO:0000259" key="9">
    <source>
        <dbReference type="SMART" id="SM00848"/>
    </source>
</evidence>
<keyword evidence="3" id="KW-0378">Hydrolase</keyword>
<dbReference type="Gene3D" id="3.90.70.10">
    <property type="entry name" value="Cysteine proteinases"/>
    <property type="match status" value="1"/>
</dbReference>
<dbReference type="InterPro" id="IPR013128">
    <property type="entry name" value="Peptidase_C1A"/>
</dbReference>
<dbReference type="OrthoDB" id="190265at2759"/>
<dbReference type="InterPro" id="IPR000169">
    <property type="entry name" value="Pept_cys_AS"/>
</dbReference>
<dbReference type="PANTHER" id="PTHR12411">
    <property type="entry name" value="CYSTEINE PROTEASE FAMILY C1-RELATED"/>
    <property type="match status" value="1"/>
</dbReference>
<dbReference type="SMART" id="SM00645">
    <property type="entry name" value="Pept_C1"/>
    <property type="match status" value="1"/>
</dbReference>
<comment type="similarity">
    <text evidence="1">Belongs to the peptidase C1 family.</text>
</comment>
<dbReference type="Pfam" id="PF00112">
    <property type="entry name" value="Peptidase_C1"/>
    <property type="match status" value="1"/>
</dbReference>
<dbReference type="FunFam" id="3.90.70.10:FF:000109">
    <property type="entry name" value="Cysteine protease"/>
    <property type="match status" value="1"/>
</dbReference>
<evidence type="ECO:0000313" key="11">
    <source>
        <dbReference type="Proteomes" id="UP000663852"/>
    </source>
</evidence>
<feature type="domain" description="Peptidase C1A papain C-terminal" evidence="8">
    <location>
        <begin position="119"/>
        <end position="316"/>
    </location>
</feature>
<evidence type="ECO:0000256" key="2">
    <source>
        <dbReference type="ARBA" id="ARBA00022670"/>
    </source>
</evidence>
<dbReference type="EMBL" id="CAJNOJ010000565">
    <property type="protein sequence ID" value="CAF1486102.1"/>
    <property type="molecule type" value="Genomic_DNA"/>
</dbReference>
<gene>
    <name evidence="10" type="ORF">EDS130_LOCUS41726</name>
</gene>
<evidence type="ECO:0000259" key="8">
    <source>
        <dbReference type="SMART" id="SM00645"/>
    </source>
</evidence>
<dbReference type="AlphaFoldDB" id="A0A815S2D9"/>
<feature type="domain" description="Cathepsin propeptide inhibitor" evidence="9">
    <location>
        <begin position="28"/>
        <end position="88"/>
    </location>
</feature>
<reference evidence="10" key="1">
    <citation type="submission" date="2021-02" db="EMBL/GenBank/DDBJ databases">
        <authorList>
            <person name="Nowell W R."/>
        </authorList>
    </citation>
    <scope>NUCLEOTIDE SEQUENCE</scope>
</reference>
<keyword evidence="4" id="KW-0788">Thiol protease</keyword>
<evidence type="ECO:0000256" key="7">
    <source>
        <dbReference type="SAM" id="SignalP"/>
    </source>
</evidence>
<dbReference type="Pfam" id="PF08246">
    <property type="entry name" value="Inhibitor_I29"/>
    <property type="match status" value="1"/>
</dbReference>
<dbReference type="GO" id="GO:0008234">
    <property type="term" value="F:cysteine-type peptidase activity"/>
    <property type="evidence" value="ECO:0007669"/>
    <property type="project" value="UniProtKB-KW"/>
</dbReference>
<dbReference type="InterPro" id="IPR039417">
    <property type="entry name" value="Peptidase_C1A_papain-like"/>
</dbReference>
<name>A0A815S2D9_ADIRI</name>
<keyword evidence="7" id="KW-0732">Signal</keyword>
<proteinExistence type="inferred from homology"/>
<keyword evidence="5" id="KW-0865">Zymogen</keyword>
<dbReference type="PROSITE" id="PS00139">
    <property type="entry name" value="THIOL_PROTEASE_CYS"/>
    <property type="match status" value="1"/>
</dbReference>
<evidence type="ECO:0000313" key="10">
    <source>
        <dbReference type="EMBL" id="CAF1486102.1"/>
    </source>
</evidence>
<feature type="signal peptide" evidence="7">
    <location>
        <begin position="1"/>
        <end position="16"/>
    </location>
</feature>
<dbReference type="InterPro" id="IPR000668">
    <property type="entry name" value="Peptidase_C1A_C"/>
</dbReference>
<dbReference type="SMART" id="SM00848">
    <property type="entry name" value="Inhibitor_I29"/>
    <property type="match status" value="1"/>
</dbReference>
<dbReference type="FunFam" id="1.10.287.2250:FF:000003">
    <property type="entry name" value="Cathepsin L"/>
    <property type="match status" value="1"/>
</dbReference>
<evidence type="ECO:0000256" key="4">
    <source>
        <dbReference type="ARBA" id="ARBA00022807"/>
    </source>
</evidence>
<accession>A0A815S2D9</accession>
<evidence type="ECO:0000256" key="3">
    <source>
        <dbReference type="ARBA" id="ARBA00022801"/>
    </source>
</evidence>
<dbReference type="GO" id="GO:0006508">
    <property type="term" value="P:proteolysis"/>
    <property type="evidence" value="ECO:0007669"/>
    <property type="project" value="UniProtKB-KW"/>
</dbReference>
<dbReference type="InterPro" id="IPR038765">
    <property type="entry name" value="Papain-like_cys_pep_sf"/>
</dbReference>
<evidence type="ECO:0000256" key="5">
    <source>
        <dbReference type="ARBA" id="ARBA00023145"/>
    </source>
</evidence>
<keyword evidence="6" id="KW-1015">Disulfide bond</keyword>
<keyword evidence="2" id="KW-0645">Protease</keyword>
<dbReference type="CDD" id="cd02248">
    <property type="entry name" value="Peptidase_C1A"/>
    <property type="match status" value="1"/>
</dbReference>